<reference evidence="2" key="1">
    <citation type="journal article" date="2019" name="Int. J. Syst. Evol. Microbiol.">
        <title>The Global Catalogue of Microorganisms (GCM) 10K type strain sequencing project: providing services to taxonomists for standard genome sequencing and annotation.</title>
        <authorList>
            <consortium name="The Broad Institute Genomics Platform"/>
            <consortium name="The Broad Institute Genome Sequencing Center for Infectious Disease"/>
            <person name="Wu L."/>
            <person name="Ma J."/>
        </authorList>
    </citation>
    <scope>NUCLEOTIDE SEQUENCE [LARGE SCALE GENOMIC DNA]</scope>
    <source>
        <strain evidence="2">CGMCC 1.15043</strain>
    </source>
</reference>
<dbReference type="Proteomes" id="UP000615455">
    <property type="component" value="Unassembled WGS sequence"/>
</dbReference>
<organism evidence="1 2">
    <name type="scientific">Paenibacillus marchantiophytorum</name>
    <dbReference type="NCBI Taxonomy" id="1619310"/>
    <lineage>
        <taxon>Bacteria</taxon>
        <taxon>Bacillati</taxon>
        <taxon>Bacillota</taxon>
        <taxon>Bacilli</taxon>
        <taxon>Bacillales</taxon>
        <taxon>Paenibacillaceae</taxon>
        <taxon>Paenibacillus</taxon>
    </lineage>
</organism>
<sequence length="40" mass="4669">MRLKYSDGVRLLNYEIHSLICFLLIFMGKNIVKSEKNPIA</sequence>
<evidence type="ECO:0000313" key="2">
    <source>
        <dbReference type="Proteomes" id="UP000615455"/>
    </source>
</evidence>
<dbReference type="EMBL" id="BMHE01000110">
    <property type="protein sequence ID" value="GGA18323.1"/>
    <property type="molecule type" value="Genomic_DNA"/>
</dbReference>
<gene>
    <name evidence="1" type="ORF">GCM10008018_72840</name>
</gene>
<accession>A0ABQ1FL73</accession>
<protein>
    <submittedName>
        <fullName evidence="1">Uncharacterized protein</fullName>
    </submittedName>
</protein>
<comment type="caution">
    <text evidence="1">The sequence shown here is derived from an EMBL/GenBank/DDBJ whole genome shotgun (WGS) entry which is preliminary data.</text>
</comment>
<keyword evidence="2" id="KW-1185">Reference proteome</keyword>
<evidence type="ECO:0000313" key="1">
    <source>
        <dbReference type="EMBL" id="GGA18323.1"/>
    </source>
</evidence>
<name>A0ABQ1FL73_9BACL</name>
<proteinExistence type="predicted"/>